<dbReference type="Gene3D" id="3.30.70.2360">
    <property type="match status" value="1"/>
</dbReference>
<evidence type="ECO:0000313" key="4">
    <source>
        <dbReference type="Proteomes" id="UP000480164"/>
    </source>
</evidence>
<dbReference type="EMBL" id="CP046509">
    <property type="protein sequence ID" value="QGU87342.1"/>
    <property type="molecule type" value="Genomic_DNA"/>
</dbReference>
<evidence type="ECO:0000313" key="1">
    <source>
        <dbReference type="EMBL" id="MTD26121.1"/>
    </source>
</evidence>
<dbReference type="InterPro" id="IPR022597">
    <property type="entry name" value="GhoS"/>
</dbReference>
<gene>
    <name evidence="2" type="primary">ghoS</name>
    <name evidence="1" type="ORF">GK011_04075</name>
    <name evidence="2" type="ORF">GN242_09000</name>
</gene>
<protein>
    <submittedName>
        <fullName evidence="2">Type V toxin-antitoxin system endoribonuclease antitoxin GhoS</fullName>
    </submittedName>
</protein>
<dbReference type="EMBL" id="WLZX01000001">
    <property type="protein sequence ID" value="MTD26121.1"/>
    <property type="molecule type" value="Genomic_DNA"/>
</dbReference>
<reference evidence="2 3" key="2">
    <citation type="submission" date="2019-12" db="EMBL/GenBank/DDBJ databases">
        <title>Erwinia sp. nov., isolated from droppings of birds in the Qinghai-Tiebt plateau of China.</title>
        <authorList>
            <person name="Ge Y."/>
        </authorList>
    </citation>
    <scope>NUCLEOTIDE SEQUENCE [LARGE SCALE GENOMIC DNA]</scope>
    <source>
        <strain evidence="2 3">J780</strain>
    </source>
</reference>
<accession>A0A6L6GK66</accession>
<accession>A0A6I6ES66</accession>
<keyword evidence="4" id="KW-1185">Reference proteome</keyword>
<dbReference type="Proteomes" id="UP000480164">
    <property type="component" value="Unassembled WGS sequence"/>
</dbReference>
<dbReference type="InterPro" id="IPR038241">
    <property type="entry name" value="GhoS_sf"/>
</dbReference>
<evidence type="ECO:0000313" key="3">
    <source>
        <dbReference type="Proteomes" id="UP000424752"/>
    </source>
</evidence>
<proteinExistence type="predicted"/>
<sequence length="96" mass="10591">MSNHGINQYVVTFRYNEKGLSEVLELSSALINSGFSATLKDDNGLPYELGTNNFGYIGALSEEEIHQQAVGIGEQVLGEAPEIEIQPWDTFRRNTG</sequence>
<name>A0A6I6ES66_9GAMM</name>
<dbReference type="GO" id="GO:0004521">
    <property type="term" value="F:RNA endonuclease activity"/>
    <property type="evidence" value="ECO:0007669"/>
    <property type="project" value="InterPro"/>
</dbReference>
<dbReference type="RefSeq" id="WP_154751400.1">
    <property type="nucleotide sequence ID" value="NZ_CP046509.1"/>
</dbReference>
<dbReference type="KEGG" id="erwi:GN242_09000"/>
<dbReference type="AlphaFoldDB" id="A0A6I6ES66"/>
<evidence type="ECO:0000313" key="2">
    <source>
        <dbReference type="EMBL" id="QGU87342.1"/>
    </source>
</evidence>
<dbReference type="Proteomes" id="UP000424752">
    <property type="component" value="Chromosome"/>
</dbReference>
<dbReference type="Pfam" id="PF11080">
    <property type="entry name" value="GhoS"/>
    <property type="match status" value="1"/>
</dbReference>
<organism evidence="2 3">
    <name type="scientific">Erwinia sorbitola</name>
    <dbReference type="NCBI Taxonomy" id="2681984"/>
    <lineage>
        <taxon>Bacteria</taxon>
        <taxon>Pseudomonadati</taxon>
        <taxon>Pseudomonadota</taxon>
        <taxon>Gammaproteobacteria</taxon>
        <taxon>Enterobacterales</taxon>
        <taxon>Erwiniaceae</taxon>
        <taxon>Erwinia</taxon>
    </lineage>
</organism>
<reference evidence="1 4" key="1">
    <citation type="submission" date="2019-11" db="EMBL/GenBank/DDBJ databases">
        <title>Erwinia sp. nov., isolated from feces of birds in Tibet plateau of China.</title>
        <authorList>
            <person name="Ge Y."/>
        </authorList>
    </citation>
    <scope>NUCLEOTIDE SEQUENCE [LARGE SCALE GENOMIC DNA]</scope>
    <source>
        <strain evidence="1 4">J316</strain>
    </source>
</reference>